<organism evidence="2 4">
    <name type="scientific">Didymodactylos carnosus</name>
    <dbReference type="NCBI Taxonomy" id="1234261"/>
    <lineage>
        <taxon>Eukaryota</taxon>
        <taxon>Metazoa</taxon>
        <taxon>Spiralia</taxon>
        <taxon>Gnathifera</taxon>
        <taxon>Rotifera</taxon>
        <taxon>Eurotatoria</taxon>
        <taxon>Bdelloidea</taxon>
        <taxon>Philodinida</taxon>
        <taxon>Philodinidae</taxon>
        <taxon>Didymodactylos</taxon>
    </lineage>
</organism>
<gene>
    <name evidence="2" type="ORF">OVA965_LOCUS28851</name>
    <name evidence="3" type="ORF">TMI583_LOCUS29612</name>
</gene>
<dbReference type="InterPro" id="IPR058554">
    <property type="entry name" value="RAG1_RNase_H"/>
</dbReference>
<name>A0A8S2ETW7_9BILA</name>
<reference evidence="2" key="1">
    <citation type="submission" date="2021-02" db="EMBL/GenBank/DDBJ databases">
        <authorList>
            <person name="Nowell W R."/>
        </authorList>
    </citation>
    <scope>NUCLEOTIDE SEQUENCE</scope>
</reference>
<dbReference type="AlphaFoldDB" id="A0A8S2ETW7"/>
<evidence type="ECO:0000259" key="1">
    <source>
        <dbReference type="Pfam" id="PF26100"/>
    </source>
</evidence>
<dbReference type="Proteomes" id="UP000677228">
    <property type="component" value="Unassembled WGS sequence"/>
</dbReference>
<dbReference type="Proteomes" id="UP000682733">
    <property type="component" value="Unassembled WGS sequence"/>
</dbReference>
<dbReference type="EMBL" id="CAJOBA010041502">
    <property type="protein sequence ID" value="CAF4115339.1"/>
    <property type="molecule type" value="Genomic_DNA"/>
</dbReference>
<proteinExistence type="predicted"/>
<comment type="caution">
    <text evidence="2">The sequence shown here is derived from an EMBL/GenBank/DDBJ whole genome shotgun (WGS) entry which is preliminary data.</text>
</comment>
<dbReference type="Pfam" id="PF26100">
    <property type="entry name" value="RAG1_RNase_H"/>
    <property type="match status" value="1"/>
</dbReference>
<protein>
    <recommendedName>
        <fullName evidence="1">V(D)J recombination-activating protein 1 RNase H domain-containing protein</fullName>
    </recommendedName>
</protein>
<evidence type="ECO:0000313" key="2">
    <source>
        <dbReference type="EMBL" id="CAF1308082.1"/>
    </source>
</evidence>
<feature type="domain" description="V(D)J recombination-activating protein 1 RNase H" evidence="1">
    <location>
        <begin position="114"/>
        <end position="237"/>
    </location>
</feature>
<evidence type="ECO:0000313" key="4">
    <source>
        <dbReference type="Proteomes" id="UP000677228"/>
    </source>
</evidence>
<dbReference type="EMBL" id="CAJNOK010019919">
    <property type="protein sequence ID" value="CAF1308082.1"/>
    <property type="molecule type" value="Genomic_DNA"/>
</dbReference>
<evidence type="ECO:0000313" key="3">
    <source>
        <dbReference type="EMBL" id="CAF4115339.1"/>
    </source>
</evidence>
<accession>A0A8S2ETW7</accession>
<sequence length="255" mass="28921">MLAAVGQTMEASGDFTATVKLSVDETIAIQSYLDLSKHDLRFLKAILDDKVHVSNTTDILHAKKCLRPNVTECRDCRGITIKSRRDIIIRTVQRLIDVAKGQEKQIPQTLLYKEKTGHDGAGTMSIYHSPKNLQRESNIFSKLFTLLSLTSTLTDNVIWKNEAPNSSKTTRPLALIAEKETADLLSFVNTTLEPEENQLQKDGIQFEYDGVKYNVLVEIRRSMKDFKIRQLEFGLHGLIVCYVIQHLLNGKIFTR</sequence>